<evidence type="ECO:0000313" key="2">
    <source>
        <dbReference type="EMBL" id="KAE8254036.1"/>
    </source>
</evidence>
<feature type="region of interest" description="Disordered" evidence="1">
    <location>
        <begin position="31"/>
        <end position="64"/>
    </location>
</feature>
<feature type="region of interest" description="Disordered" evidence="1">
    <location>
        <begin position="170"/>
        <end position="230"/>
    </location>
</feature>
<keyword evidence="3" id="KW-1185">Reference proteome</keyword>
<dbReference type="Proteomes" id="UP000077521">
    <property type="component" value="Unassembled WGS sequence"/>
</dbReference>
<name>A0A8T8T1F5_9BASI</name>
<evidence type="ECO:0000313" key="3">
    <source>
        <dbReference type="Proteomes" id="UP000077521"/>
    </source>
</evidence>
<dbReference type="AlphaFoldDB" id="A0A8T8T1F5"/>
<gene>
    <name evidence="2" type="ORF">A4X13_0g3566</name>
</gene>
<protein>
    <submittedName>
        <fullName evidence="2">Uncharacterized protein</fullName>
    </submittedName>
</protein>
<evidence type="ECO:0000256" key="1">
    <source>
        <dbReference type="SAM" id="MobiDB-lite"/>
    </source>
</evidence>
<organism evidence="2 3">
    <name type="scientific">Tilletia indica</name>
    <dbReference type="NCBI Taxonomy" id="43049"/>
    <lineage>
        <taxon>Eukaryota</taxon>
        <taxon>Fungi</taxon>
        <taxon>Dikarya</taxon>
        <taxon>Basidiomycota</taxon>
        <taxon>Ustilaginomycotina</taxon>
        <taxon>Exobasidiomycetes</taxon>
        <taxon>Tilletiales</taxon>
        <taxon>Tilletiaceae</taxon>
        <taxon>Tilletia</taxon>
    </lineage>
</organism>
<feature type="region of interest" description="Disordered" evidence="1">
    <location>
        <begin position="329"/>
        <end position="352"/>
    </location>
</feature>
<reference evidence="2" key="1">
    <citation type="submission" date="2016-04" db="EMBL/GenBank/DDBJ databases">
        <authorList>
            <person name="Nguyen H.D."/>
            <person name="Samba Siva P."/>
            <person name="Cullis J."/>
            <person name="Levesque C.A."/>
            <person name="Hambleton S."/>
        </authorList>
    </citation>
    <scope>NUCLEOTIDE SEQUENCE</scope>
    <source>
        <strain evidence="2">DAOMC 236416</strain>
    </source>
</reference>
<reference evidence="2" key="2">
    <citation type="journal article" date="2019" name="IMA Fungus">
        <title>Genome sequencing and comparison of five Tilletia species to identify candidate genes for the detection of regulated species infecting wheat.</title>
        <authorList>
            <person name="Nguyen H.D.T."/>
            <person name="Sultana T."/>
            <person name="Kesanakurti P."/>
            <person name="Hambleton S."/>
        </authorList>
    </citation>
    <scope>NUCLEOTIDE SEQUENCE</scope>
    <source>
        <strain evidence="2">DAOMC 236416</strain>
    </source>
</reference>
<feature type="compositionally biased region" description="Basic and acidic residues" evidence="1">
    <location>
        <begin position="211"/>
        <end position="228"/>
    </location>
</feature>
<dbReference type="EMBL" id="LWDF02000205">
    <property type="protein sequence ID" value="KAE8254036.1"/>
    <property type="molecule type" value="Genomic_DNA"/>
</dbReference>
<accession>A0A8T8T1F5</accession>
<proteinExistence type="predicted"/>
<comment type="caution">
    <text evidence="2">The sequence shown here is derived from an EMBL/GenBank/DDBJ whole genome shotgun (WGS) entry which is preliminary data.</text>
</comment>
<sequence>MNGSVDKMRSAILQRQIGVATGRQQRTVTALRSMATPPVSAPRRRSANPLTGSSRHSKTRRTGGNLAEKVVRSVKTRNPTETTQPARQAVLSVWARMGRQSRVGGGEYKFRDLVACILSKPPSWPIDDSIARQTTRSDWCAGTKVRDLAIMPKTVDIIGFAYSQVPAPVRQDKNPAKSQLRCGKTRTRLSPMRQTSRPATRRRRSASGSRRQADLARNDGDGCEEHGSSSRCTKTTIKQLTHRVKASSIGKPFSSSLRHQAADGVLLLFLPSHHSKTRRKGRNFAEKVVELAIESLVYPTYDTKGRLDTAVDNFIEWLTGKIQTDLFSNQTPKKPSQLLKKAEEAVQAPSKS</sequence>